<dbReference type="Pfam" id="PF00083">
    <property type="entry name" value="Sugar_tr"/>
    <property type="match status" value="1"/>
</dbReference>
<organism evidence="8 9">
    <name type="scientific">Desulfitobacterium hafniense DP7</name>
    <dbReference type="NCBI Taxonomy" id="537010"/>
    <lineage>
        <taxon>Bacteria</taxon>
        <taxon>Bacillati</taxon>
        <taxon>Bacillota</taxon>
        <taxon>Clostridia</taxon>
        <taxon>Eubacteriales</taxon>
        <taxon>Desulfitobacteriaceae</taxon>
        <taxon>Desulfitobacterium</taxon>
    </lineage>
</organism>
<keyword evidence="4 6" id="KW-1133">Transmembrane helix</keyword>
<dbReference type="InterPro" id="IPR020846">
    <property type="entry name" value="MFS_dom"/>
</dbReference>
<feature type="transmembrane region" description="Helical" evidence="6">
    <location>
        <begin position="21"/>
        <end position="43"/>
    </location>
</feature>
<evidence type="ECO:0000256" key="3">
    <source>
        <dbReference type="ARBA" id="ARBA00022692"/>
    </source>
</evidence>
<dbReference type="HOGENOM" id="CLU_001265_46_6_9"/>
<evidence type="ECO:0000256" key="2">
    <source>
        <dbReference type="ARBA" id="ARBA00022448"/>
    </source>
</evidence>
<dbReference type="GO" id="GO:0005886">
    <property type="term" value="C:plasma membrane"/>
    <property type="evidence" value="ECO:0007669"/>
    <property type="project" value="UniProtKB-SubCell"/>
</dbReference>
<evidence type="ECO:0000313" key="8">
    <source>
        <dbReference type="EMBL" id="EHL09100.1"/>
    </source>
</evidence>
<evidence type="ECO:0000313" key="9">
    <source>
        <dbReference type="Proteomes" id="UP000004416"/>
    </source>
</evidence>
<sequence>MDHAKKSLIEESPFTPILKRITAFATGGIVIDGYILTIIGVALVQAGPDLNLDVYWSGMVGAAALVGILAGGLIFGYVTDLVGRRVMYTIDLTAILVFSIAQMFVQNGLELAVCRFLIGVAIGADYPIASALLAEFTPKKYRGLMLGMLSPGWYVGAGIASVVGYFLLTLGPHTWRWMLGSSAILAAIMLIGRWDTPESPRWLMSKGRVAEARQVVKRVWGKDADIEDLQEIDNVKTRVSKLVQKVYLKRLIFVCSFWALQVIPCFALYTFGPQILSAFHLSEGNSWIWGYMTLNAFFLIGSLSALHWVESIGRRSLIIRCFAFMSLPLFILGIHPLVPPLVVVACFALYAFASGGPGVLDGIYPTELFPTDIRATAYGIATAVSRVGAAVGTYLLPVGLQKIGIGATMLIAAVLTLTGLIICIFMAPETRGKTLKEASAIDYTG</sequence>
<feature type="transmembrane region" description="Helical" evidence="6">
    <location>
        <begin position="116"/>
        <end position="134"/>
    </location>
</feature>
<feature type="transmembrane region" description="Helical" evidence="6">
    <location>
        <begin position="341"/>
        <end position="364"/>
    </location>
</feature>
<dbReference type="GO" id="GO:0022857">
    <property type="term" value="F:transmembrane transporter activity"/>
    <property type="evidence" value="ECO:0007669"/>
    <property type="project" value="InterPro"/>
</dbReference>
<comment type="caution">
    <text evidence="8">The sequence shown here is derived from an EMBL/GenBank/DDBJ whole genome shotgun (WGS) entry which is preliminary data.</text>
</comment>
<dbReference type="RefSeq" id="WP_005807980.1">
    <property type="nucleotide sequence ID" value="NZ_JH414436.1"/>
</dbReference>
<evidence type="ECO:0000256" key="1">
    <source>
        <dbReference type="ARBA" id="ARBA00004651"/>
    </source>
</evidence>
<dbReference type="PANTHER" id="PTHR23511">
    <property type="entry name" value="SYNAPTIC VESICLE GLYCOPROTEIN 2"/>
    <property type="match status" value="1"/>
</dbReference>
<keyword evidence="5 6" id="KW-0472">Membrane</keyword>
<dbReference type="PANTHER" id="PTHR23511:SF34">
    <property type="entry name" value="SYNAPTIC VESICLE GLYCOPROTEIN 2"/>
    <property type="match status" value="1"/>
</dbReference>
<dbReference type="Gene3D" id="1.20.1250.20">
    <property type="entry name" value="MFS general substrate transporter like domains"/>
    <property type="match status" value="1"/>
</dbReference>
<proteinExistence type="predicted"/>
<dbReference type="InterPro" id="IPR036259">
    <property type="entry name" value="MFS_trans_sf"/>
</dbReference>
<name>G9XGR5_DESHA</name>
<dbReference type="AlphaFoldDB" id="G9XGR5"/>
<dbReference type="SUPFAM" id="SSF103473">
    <property type="entry name" value="MFS general substrate transporter"/>
    <property type="match status" value="1"/>
</dbReference>
<feature type="transmembrane region" description="Helical" evidence="6">
    <location>
        <begin position="376"/>
        <end position="397"/>
    </location>
</feature>
<evidence type="ECO:0000256" key="6">
    <source>
        <dbReference type="SAM" id="Phobius"/>
    </source>
</evidence>
<dbReference type="CDD" id="cd17316">
    <property type="entry name" value="MFS_SV2_like"/>
    <property type="match status" value="1"/>
</dbReference>
<evidence type="ECO:0000259" key="7">
    <source>
        <dbReference type="PROSITE" id="PS50850"/>
    </source>
</evidence>
<feature type="transmembrane region" description="Helical" evidence="6">
    <location>
        <begin position="403"/>
        <end position="427"/>
    </location>
</feature>
<dbReference type="EMBL" id="AFZX01000005">
    <property type="protein sequence ID" value="EHL09100.1"/>
    <property type="molecule type" value="Genomic_DNA"/>
</dbReference>
<dbReference type="InterPro" id="IPR005828">
    <property type="entry name" value="MFS_sugar_transport-like"/>
</dbReference>
<feature type="transmembrane region" description="Helical" evidence="6">
    <location>
        <begin position="55"/>
        <end position="79"/>
    </location>
</feature>
<keyword evidence="3 6" id="KW-0812">Transmembrane</keyword>
<evidence type="ECO:0000256" key="4">
    <source>
        <dbReference type="ARBA" id="ARBA00022989"/>
    </source>
</evidence>
<dbReference type="Proteomes" id="UP000004416">
    <property type="component" value="Unassembled WGS sequence"/>
</dbReference>
<dbReference type="PATRIC" id="fig|537010.4.peg.123"/>
<feature type="transmembrane region" description="Helical" evidence="6">
    <location>
        <begin position="286"/>
        <end position="305"/>
    </location>
</feature>
<accession>G9XGR5</accession>
<dbReference type="PROSITE" id="PS50850">
    <property type="entry name" value="MFS"/>
    <property type="match status" value="1"/>
</dbReference>
<feature type="transmembrane region" description="Helical" evidence="6">
    <location>
        <begin position="146"/>
        <end position="168"/>
    </location>
</feature>
<feature type="transmembrane region" description="Helical" evidence="6">
    <location>
        <begin position="251"/>
        <end position="271"/>
    </location>
</feature>
<protein>
    <submittedName>
        <fullName evidence="8">Transporter, major facilitator family protein</fullName>
    </submittedName>
</protein>
<comment type="subcellular location">
    <subcellularLocation>
        <location evidence="1">Cell membrane</location>
        <topology evidence="1">Multi-pass membrane protein</topology>
    </subcellularLocation>
</comment>
<evidence type="ECO:0000256" key="5">
    <source>
        <dbReference type="ARBA" id="ARBA00023136"/>
    </source>
</evidence>
<reference evidence="8 9" key="1">
    <citation type="submission" date="2011-08" db="EMBL/GenBank/DDBJ databases">
        <authorList>
            <person name="Weinstock G."/>
            <person name="Sodergren E."/>
            <person name="Clifton S."/>
            <person name="Fulton L."/>
            <person name="Fulton B."/>
            <person name="Courtney L."/>
            <person name="Fronick C."/>
            <person name="Harrison M."/>
            <person name="Strong C."/>
            <person name="Farmer C."/>
            <person name="Delahaunty K."/>
            <person name="Markovic C."/>
            <person name="Hall O."/>
            <person name="Minx P."/>
            <person name="Tomlinson C."/>
            <person name="Mitreva M."/>
            <person name="Hou S."/>
            <person name="Chen J."/>
            <person name="Wollam A."/>
            <person name="Pepin K.H."/>
            <person name="Johnson M."/>
            <person name="Bhonagiri V."/>
            <person name="Zhang X."/>
            <person name="Suruliraj S."/>
            <person name="Warren W."/>
            <person name="Chinwalla A."/>
            <person name="Mardis E.R."/>
            <person name="Wilson R.K."/>
        </authorList>
    </citation>
    <scope>NUCLEOTIDE SEQUENCE [LARGE SCALE GENOMIC DNA]</scope>
    <source>
        <strain evidence="8 9">DP7</strain>
    </source>
</reference>
<feature type="transmembrane region" description="Helical" evidence="6">
    <location>
        <begin position="317"/>
        <end position="335"/>
    </location>
</feature>
<feature type="domain" description="Major facilitator superfamily (MFS) profile" evidence="7">
    <location>
        <begin position="21"/>
        <end position="431"/>
    </location>
</feature>
<keyword evidence="2" id="KW-0813">Transport</keyword>
<dbReference type="PROSITE" id="PS00217">
    <property type="entry name" value="SUGAR_TRANSPORT_2"/>
    <property type="match status" value="1"/>
</dbReference>
<gene>
    <name evidence="8" type="ORF">HMPREF0322_00131</name>
</gene>
<dbReference type="InterPro" id="IPR005829">
    <property type="entry name" value="Sugar_transporter_CS"/>
</dbReference>